<dbReference type="SUPFAM" id="SSF52141">
    <property type="entry name" value="Uracil-DNA glycosylase-like"/>
    <property type="match status" value="1"/>
</dbReference>
<comment type="similarity">
    <text evidence="2">Belongs to the uracil-DNA glycosylase (UDG) superfamily. Type 4 (UDGa) family.</text>
</comment>
<gene>
    <name evidence="14" type="ORF">Q8A64_09275</name>
</gene>
<accession>A0ABU1BNM6</accession>
<dbReference type="RefSeq" id="WP_338436530.1">
    <property type="nucleotide sequence ID" value="NZ_JAUYVH010000004.1"/>
</dbReference>
<evidence type="ECO:0000256" key="9">
    <source>
        <dbReference type="ARBA" id="ARBA00023004"/>
    </source>
</evidence>
<feature type="compositionally biased region" description="Basic and acidic residues" evidence="12">
    <location>
        <begin position="21"/>
        <end position="31"/>
    </location>
</feature>
<evidence type="ECO:0000256" key="12">
    <source>
        <dbReference type="SAM" id="MobiDB-lite"/>
    </source>
</evidence>
<evidence type="ECO:0000256" key="6">
    <source>
        <dbReference type="ARBA" id="ARBA00022723"/>
    </source>
</evidence>
<reference evidence="14 15" key="1">
    <citation type="submission" date="2023-08" db="EMBL/GenBank/DDBJ databases">
        <title>Oxalobacteraceae gen .nov., isolated from river sludge outside the plant.</title>
        <authorList>
            <person name="Zhao S.Y."/>
        </authorList>
    </citation>
    <scope>NUCLEOTIDE SEQUENCE [LARGE SCALE GENOMIC DNA]</scope>
    <source>
        <strain evidence="14 15">R-40</strain>
    </source>
</reference>
<dbReference type="PANTHER" id="PTHR33693:SF1">
    <property type="entry name" value="TYPE-4 URACIL-DNA GLYCOSYLASE"/>
    <property type="match status" value="1"/>
</dbReference>
<evidence type="ECO:0000256" key="11">
    <source>
        <dbReference type="ARBA" id="ARBA00023204"/>
    </source>
</evidence>
<name>A0ABU1BNM6_9BURK</name>
<keyword evidence="14" id="KW-0326">Glycosidase</keyword>
<feature type="region of interest" description="Disordered" evidence="12">
    <location>
        <begin position="1"/>
        <end position="50"/>
    </location>
</feature>
<sequence>MNHRRTRFIQEMGIGPVWKRRGPEADERSANHDSAAGTPAGDHKSRDRDIPSESFAVSIPATALTDLKDEAQVPHAATTLGAAPAADEVARMDWAELKHNVAACVKCRLCQTRTKTVFGVGDEKAGWLFVGEGPGRSEDAKGEPFVGPAGKLLDNMLLSLGLRRGENAYIANTVKCRPIGPDGRDRPPALDEAEACRPYLERQIDLIQPKIIIALGKTAAISLLGLDSDTPVTKLRGRVHQYRDLPLIVTYHPAYLLRKLSEKGKAWSDLCLAMRTYGDVSR</sequence>
<keyword evidence="9" id="KW-0408">Iron</keyword>
<evidence type="ECO:0000256" key="3">
    <source>
        <dbReference type="ARBA" id="ARBA00012030"/>
    </source>
</evidence>
<keyword evidence="5" id="KW-0004">4Fe-4S</keyword>
<dbReference type="InterPro" id="IPR005273">
    <property type="entry name" value="Ura-DNA_glyco_family4"/>
</dbReference>
<dbReference type="InterPro" id="IPR036895">
    <property type="entry name" value="Uracil-DNA_glycosylase-like_sf"/>
</dbReference>
<keyword evidence="7" id="KW-0227">DNA damage</keyword>
<dbReference type="SMART" id="SM00986">
    <property type="entry name" value="UDG"/>
    <property type="match status" value="1"/>
</dbReference>
<keyword evidence="10" id="KW-0411">Iron-sulfur</keyword>
<dbReference type="NCBIfam" id="TIGR00758">
    <property type="entry name" value="UDG_fam4"/>
    <property type="match status" value="1"/>
</dbReference>
<evidence type="ECO:0000256" key="8">
    <source>
        <dbReference type="ARBA" id="ARBA00022801"/>
    </source>
</evidence>
<keyword evidence="11" id="KW-0234">DNA repair</keyword>
<evidence type="ECO:0000256" key="1">
    <source>
        <dbReference type="ARBA" id="ARBA00001400"/>
    </source>
</evidence>
<keyword evidence="6" id="KW-0479">Metal-binding</keyword>
<dbReference type="GO" id="GO:0004844">
    <property type="term" value="F:uracil DNA N-glycosylase activity"/>
    <property type="evidence" value="ECO:0007669"/>
    <property type="project" value="UniProtKB-EC"/>
</dbReference>
<proteinExistence type="inferred from homology"/>
<organism evidence="14 15">
    <name type="scientific">Keguizhuia sedimenti</name>
    <dbReference type="NCBI Taxonomy" id="3064264"/>
    <lineage>
        <taxon>Bacteria</taxon>
        <taxon>Pseudomonadati</taxon>
        <taxon>Pseudomonadota</taxon>
        <taxon>Betaproteobacteria</taxon>
        <taxon>Burkholderiales</taxon>
        <taxon>Oxalobacteraceae</taxon>
        <taxon>Keguizhuia</taxon>
    </lineage>
</organism>
<dbReference type="SMART" id="SM00987">
    <property type="entry name" value="UreE_C"/>
    <property type="match status" value="1"/>
</dbReference>
<evidence type="ECO:0000256" key="10">
    <source>
        <dbReference type="ARBA" id="ARBA00023014"/>
    </source>
</evidence>
<dbReference type="EC" id="3.2.2.27" evidence="3"/>
<evidence type="ECO:0000313" key="14">
    <source>
        <dbReference type="EMBL" id="MDQ9170600.1"/>
    </source>
</evidence>
<comment type="caution">
    <text evidence="14">The sequence shown here is derived from an EMBL/GenBank/DDBJ whole genome shotgun (WGS) entry which is preliminary data.</text>
</comment>
<comment type="catalytic activity">
    <reaction evidence="1">
        <text>Hydrolyzes single-stranded DNA or mismatched double-stranded DNA and polynucleotides, releasing free uracil.</text>
        <dbReference type="EC" id="3.2.2.27"/>
    </reaction>
</comment>
<evidence type="ECO:0000259" key="13">
    <source>
        <dbReference type="SMART" id="SM00986"/>
    </source>
</evidence>
<dbReference type="CDD" id="cd10030">
    <property type="entry name" value="UDG-F4_TTUDGA_SPO1dp_like"/>
    <property type="match status" value="1"/>
</dbReference>
<protein>
    <recommendedName>
        <fullName evidence="4">Type-4 uracil-DNA glycosylase</fullName>
        <ecNumber evidence="3">3.2.2.27</ecNumber>
    </recommendedName>
</protein>
<evidence type="ECO:0000256" key="5">
    <source>
        <dbReference type="ARBA" id="ARBA00022485"/>
    </source>
</evidence>
<dbReference type="InterPro" id="IPR005122">
    <property type="entry name" value="Uracil-DNA_glycosylase-like"/>
</dbReference>
<evidence type="ECO:0000313" key="15">
    <source>
        <dbReference type="Proteomes" id="UP001225596"/>
    </source>
</evidence>
<dbReference type="InterPro" id="IPR051536">
    <property type="entry name" value="UDG_Type-4/5"/>
</dbReference>
<dbReference type="Proteomes" id="UP001225596">
    <property type="component" value="Unassembled WGS sequence"/>
</dbReference>
<dbReference type="PANTHER" id="PTHR33693">
    <property type="entry name" value="TYPE-5 URACIL-DNA GLYCOSYLASE"/>
    <property type="match status" value="1"/>
</dbReference>
<dbReference type="EMBL" id="JAUYVH010000004">
    <property type="protein sequence ID" value="MDQ9170600.1"/>
    <property type="molecule type" value="Genomic_DNA"/>
</dbReference>
<keyword evidence="8 14" id="KW-0378">Hydrolase</keyword>
<dbReference type="Pfam" id="PF03167">
    <property type="entry name" value="UDG"/>
    <property type="match status" value="1"/>
</dbReference>
<evidence type="ECO:0000256" key="2">
    <source>
        <dbReference type="ARBA" id="ARBA00006521"/>
    </source>
</evidence>
<keyword evidence="15" id="KW-1185">Reference proteome</keyword>
<dbReference type="Gene3D" id="3.40.470.10">
    <property type="entry name" value="Uracil-DNA glycosylase-like domain"/>
    <property type="match status" value="1"/>
</dbReference>
<evidence type="ECO:0000256" key="7">
    <source>
        <dbReference type="ARBA" id="ARBA00022763"/>
    </source>
</evidence>
<feature type="compositionally biased region" description="Basic and acidic residues" evidence="12">
    <location>
        <begin position="41"/>
        <end position="50"/>
    </location>
</feature>
<evidence type="ECO:0000256" key="4">
    <source>
        <dbReference type="ARBA" id="ARBA00019403"/>
    </source>
</evidence>
<feature type="domain" description="Uracil-DNA glycosylase-like" evidence="13">
    <location>
        <begin position="118"/>
        <end position="271"/>
    </location>
</feature>